<dbReference type="Proteomes" id="UP000622405">
    <property type="component" value="Unassembled WGS sequence"/>
</dbReference>
<evidence type="ECO:0000256" key="4">
    <source>
        <dbReference type="RuleBase" id="RU362068"/>
    </source>
</evidence>
<dbReference type="InterPro" id="IPR008927">
    <property type="entry name" value="6-PGluconate_DH-like_C_sf"/>
</dbReference>
<evidence type="ECO:0000256" key="3">
    <source>
        <dbReference type="ARBA" id="ARBA00023002"/>
    </source>
</evidence>
<dbReference type="Pfam" id="PF02558">
    <property type="entry name" value="ApbA"/>
    <property type="match status" value="1"/>
</dbReference>
<dbReference type="PANTHER" id="PTHR21708:SF26">
    <property type="entry name" value="2-DEHYDROPANTOATE 2-REDUCTASE"/>
    <property type="match status" value="1"/>
</dbReference>
<accession>A0ABR6Z065</accession>
<gene>
    <name evidence="7" type="ORF">GH811_13910</name>
</gene>
<dbReference type="PANTHER" id="PTHR21708">
    <property type="entry name" value="PROBABLE 2-DEHYDROPANTOATE 2-REDUCTASE"/>
    <property type="match status" value="1"/>
</dbReference>
<feature type="domain" description="Ketopantoate reductase C-terminal" evidence="6">
    <location>
        <begin position="186"/>
        <end position="298"/>
    </location>
</feature>
<keyword evidence="3 4" id="KW-0560">Oxidoreductase</keyword>
<reference evidence="7 8" key="1">
    <citation type="journal article" date="2020" name="mSystems">
        <title>Defining Genomic and Predicted Metabolic Features of the Acetobacterium Genus.</title>
        <authorList>
            <person name="Ross D.E."/>
            <person name="Marshall C.W."/>
            <person name="Gulliver D."/>
            <person name="May H.D."/>
            <person name="Norman R.S."/>
        </authorList>
    </citation>
    <scope>NUCLEOTIDE SEQUENCE [LARGE SCALE GENOMIC DNA]</scope>
    <source>
        <strain evidence="7 8">DSM 4132</strain>
    </source>
</reference>
<dbReference type="Gene3D" id="3.40.50.720">
    <property type="entry name" value="NAD(P)-binding Rossmann-like Domain"/>
    <property type="match status" value="1"/>
</dbReference>
<protein>
    <recommendedName>
        <fullName evidence="4">2-dehydropantoate 2-reductase</fullName>
        <ecNumber evidence="4">1.1.1.169</ecNumber>
    </recommendedName>
    <alternativeName>
        <fullName evidence="4">Ketopantoate reductase</fullName>
    </alternativeName>
</protein>
<keyword evidence="2 4" id="KW-0521">NADP</keyword>
<evidence type="ECO:0000256" key="1">
    <source>
        <dbReference type="ARBA" id="ARBA00007870"/>
    </source>
</evidence>
<dbReference type="InterPro" id="IPR036291">
    <property type="entry name" value="NAD(P)-bd_dom_sf"/>
</dbReference>
<dbReference type="InterPro" id="IPR013752">
    <property type="entry name" value="KPA_reductase"/>
</dbReference>
<evidence type="ECO:0000256" key="2">
    <source>
        <dbReference type="ARBA" id="ARBA00022857"/>
    </source>
</evidence>
<feature type="domain" description="Ketopantoate reductase N-terminal" evidence="5">
    <location>
        <begin position="4"/>
        <end position="155"/>
    </location>
</feature>
<dbReference type="SUPFAM" id="SSF51735">
    <property type="entry name" value="NAD(P)-binding Rossmann-fold domains"/>
    <property type="match status" value="1"/>
</dbReference>
<dbReference type="SUPFAM" id="SSF48179">
    <property type="entry name" value="6-phosphogluconate dehydrogenase C-terminal domain-like"/>
    <property type="match status" value="1"/>
</dbReference>
<dbReference type="InterPro" id="IPR003710">
    <property type="entry name" value="ApbA"/>
</dbReference>
<keyword evidence="4" id="KW-0566">Pantothenate biosynthesis</keyword>
<dbReference type="NCBIfam" id="TIGR00745">
    <property type="entry name" value="apbA_panE"/>
    <property type="match status" value="1"/>
</dbReference>
<comment type="pathway">
    <text evidence="4">Cofactor biosynthesis; (R)-pantothenate biosynthesis; (R)-pantoate from 3-methyl-2-oxobutanoate: step 2/2.</text>
</comment>
<name>A0ABR6Z065_9FIRM</name>
<dbReference type="GO" id="GO:0008677">
    <property type="term" value="F:2-dehydropantoate 2-reductase activity"/>
    <property type="evidence" value="ECO:0007669"/>
    <property type="project" value="UniProtKB-EC"/>
</dbReference>
<evidence type="ECO:0000313" key="8">
    <source>
        <dbReference type="Proteomes" id="UP000622405"/>
    </source>
</evidence>
<proteinExistence type="inferred from homology"/>
<dbReference type="InterPro" id="IPR051402">
    <property type="entry name" value="KPR-Related"/>
</dbReference>
<comment type="similarity">
    <text evidence="1 4">Belongs to the ketopantoate reductase family.</text>
</comment>
<evidence type="ECO:0000259" key="6">
    <source>
        <dbReference type="Pfam" id="PF08546"/>
    </source>
</evidence>
<dbReference type="Gene3D" id="1.10.1040.10">
    <property type="entry name" value="N-(1-d-carboxylethyl)-l-norvaline Dehydrogenase, domain 2"/>
    <property type="match status" value="1"/>
</dbReference>
<evidence type="ECO:0000259" key="5">
    <source>
        <dbReference type="Pfam" id="PF02558"/>
    </source>
</evidence>
<dbReference type="Pfam" id="PF08546">
    <property type="entry name" value="ApbA_C"/>
    <property type="match status" value="1"/>
</dbReference>
<sequence>MKNICIYGVGGVGGYFGAKMIQNNSNNHYHISLIARGNHLDKIQKSGLKLIGENETVVVHPDMATQNILEIPQPDLVLMCVKSYDLAAAVQDVNRVMTAETVILPLLNGINIPERIRIDTDKGAVLPACVYVGTHVAEPGVIKQKGGNGRIIFGDDRIKGAKAAVQTAAILKELSINCDYLPNPDLEIWTKYLFIAAYGTVTSATGKTLGEVYENNQLKSHVKAIMTEIVELASQKGVEFEEMEIMRSLDKAKSFPFEAKTSFQRDFENPLKKNEKELFVDNLLAIAEEFKVNVPMIEHYNLLLQDRAQ</sequence>
<dbReference type="InterPro" id="IPR013332">
    <property type="entry name" value="KPR_N"/>
</dbReference>
<dbReference type="InterPro" id="IPR013328">
    <property type="entry name" value="6PGD_dom2"/>
</dbReference>
<comment type="function">
    <text evidence="4">Catalyzes the NADPH-dependent reduction of ketopantoate into pantoic acid.</text>
</comment>
<comment type="catalytic activity">
    <reaction evidence="4">
        <text>(R)-pantoate + NADP(+) = 2-dehydropantoate + NADPH + H(+)</text>
        <dbReference type="Rhea" id="RHEA:16233"/>
        <dbReference type="ChEBI" id="CHEBI:11561"/>
        <dbReference type="ChEBI" id="CHEBI:15378"/>
        <dbReference type="ChEBI" id="CHEBI:15980"/>
        <dbReference type="ChEBI" id="CHEBI:57783"/>
        <dbReference type="ChEBI" id="CHEBI:58349"/>
        <dbReference type="EC" id="1.1.1.169"/>
    </reaction>
</comment>
<dbReference type="RefSeq" id="WP_186894869.1">
    <property type="nucleotide sequence ID" value="NZ_WJBE01000014.1"/>
</dbReference>
<comment type="caution">
    <text evidence="7">The sequence shown here is derived from an EMBL/GenBank/DDBJ whole genome shotgun (WGS) entry which is preliminary data.</text>
</comment>
<dbReference type="EC" id="1.1.1.169" evidence="4"/>
<dbReference type="EMBL" id="WJBE01000014">
    <property type="protein sequence ID" value="MBC3900711.1"/>
    <property type="molecule type" value="Genomic_DNA"/>
</dbReference>
<evidence type="ECO:0000313" key="7">
    <source>
        <dbReference type="EMBL" id="MBC3900711.1"/>
    </source>
</evidence>
<keyword evidence="8" id="KW-1185">Reference proteome</keyword>
<organism evidence="7 8">
    <name type="scientific">Acetobacterium malicum</name>
    <dbReference type="NCBI Taxonomy" id="52692"/>
    <lineage>
        <taxon>Bacteria</taxon>
        <taxon>Bacillati</taxon>
        <taxon>Bacillota</taxon>
        <taxon>Clostridia</taxon>
        <taxon>Eubacteriales</taxon>
        <taxon>Eubacteriaceae</taxon>
        <taxon>Acetobacterium</taxon>
    </lineage>
</organism>